<comment type="caution">
    <text evidence="1">The sequence shown here is derived from an EMBL/GenBank/DDBJ whole genome shotgun (WGS) entry which is preliminary data.</text>
</comment>
<dbReference type="InterPro" id="IPR036188">
    <property type="entry name" value="FAD/NAD-bd_sf"/>
</dbReference>
<gene>
    <name evidence="1" type="ORF">NBG84_39115</name>
</gene>
<proteinExistence type="predicted"/>
<keyword evidence="2" id="KW-1185">Reference proteome</keyword>
<dbReference type="PRINTS" id="PR00411">
    <property type="entry name" value="PNDRDTASEI"/>
</dbReference>
<evidence type="ECO:0000313" key="2">
    <source>
        <dbReference type="Proteomes" id="UP001431429"/>
    </source>
</evidence>
<dbReference type="EMBL" id="JAMQAW010000104">
    <property type="protein sequence ID" value="MCM2394215.1"/>
    <property type="molecule type" value="Genomic_DNA"/>
</dbReference>
<dbReference type="PANTHER" id="PTHR43734">
    <property type="entry name" value="PHYTOENE DESATURASE"/>
    <property type="match status" value="1"/>
</dbReference>
<protein>
    <submittedName>
        <fullName evidence="1">NAD(P)-binding protein</fullName>
    </submittedName>
</protein>
<dbReference type="RefSeq" id="WP_250924497.1">
    <property type="nucleotide sequence ID" value="NZ_JAMQAW010000104.1"/>
</dbReference>
<sequence length="389" mass="42105">MHRITVIGGGFAGLTASIAAAESGADVRLYEAHQTLGGRARTSDGPYRTNDGPHALYRRGPHWDWLRRRDLIGPLAAIPPREGVRFRFRRGGALRKVPPLAMVRLAYGNRGRAPVGCDFLSWASDRVGVEGARAAARYTGVALFHHDPGSLSAAFVQERLRRATSLPPEASYPRGGWGQVIERMVDRARRLGVRIESGSRVDVLPEREGPVIVATSLDAARGLLKDDSLRWPSGRTTLIDLVLSAHREDPFILSDLDAPGWLERFTAQDPSLAPAGYSLIQGQLPIAPKESKADGVTHAEDLLDLGFPHWRERTVWRRESLAQGRTGAVDAPGTTWRDRPAIDRGGGVYLVGDQVAAPGVLSEVSFTSALSAVSLVSQRAPGPTGSQIH</sequence>
<evidence type="ECO:0000313" key="1">
    <source>
        <dbReference type="EMBL" id="MCM2394215.1"/>
    </source>
</evidence>
<dbReference type="Gene3D" id="3.50.50.60">
    <property type="entry name" value="FAD/NAD(P)-binding domain"/>
    <property type="match status" value="1"/>
</dbReference>
<dbReference type="Gene3D" id="3.40.50.720">
    <property type="entry name" value="NAD(P)-binding Rossmann-like Domain"/>
    <property type="match status" value="1"/>
</dbReference>
<dbReference type="PANTHER" id="PTHR43734:SF1">
    <property type="entry name" value="PHYTOENE DESATURASE"/>
    <property type="match status" value="1"/>
</dbReference>
<organism evidence="1 2">
    <name type="scientific">Streptomyces albipurpureus</name>
    <dbReference type="NCBI Taxonomy" id="2897419"/>
    <lineage>
        <taxon>Bacteria</taxon>
        <taxon>Bacillati</taxon>
        <taxon>Actinomycetota</taxon>
        <taxon>Actinomycetes</taxon>
        <taxon>Kitasatosporales</taxon>
        <taxon>Streptomycetaceae</taxon>
        <taxon>Streptomyces</taxon>
    </lineage>
</organism>
<dbReference type="SUPFAM" id="SSF51971">
    <property type="entry name" value="Nucleotide-binding domain"/>
    <property type="match status" value="1"/>
</dbReference>
<dbReference type="Proteomes" id="UP001431429">
    <property type="component" value="Unassembled WGS sequence"/>
</dbReference>
<accession>A0ABT0V0F2</accession>
<name>A0ABT0V0F2_9ACTN</name>
<dbReference type="Pfam" id="PF13450">
    <property type="entry name" value="NAD_binding_8"/>
    <property type="match status" value="1"/>
</dbReference>
<reference evidence="1" key="1">
    <citation type="submission" date="2022-06" db="EMBL/GenBank/DDBJ databases">
        <title>Genome public.</title>
        <authorList>
            <person name="Sun Q."/>
        </authorList>
    </citation>
    <scope>NUCLEOTIDE SEQUENCE</scope>
    <source>
        <strain evidence="1">CWNU-1</strain>
    </source>
</reference>